<comment type="similarity">
    <text evidence="1">Belongs to the peptidase S66 family.</text>
</comment>
<dbReference type="PANTHER" id="PTHR30237:SF4">
    <property type="entry name" value="LD-CARBOXYPEPTIDASE C-TERMINAL DOMAIN-CONTAINING PROTEIN"/>
    <property type="match status" value="1"/>
</dbReference>
<dbReference type="Proteomes" id="UP000051955">
    <property type="component" value="Unassembled WGS sequence"/>
</dbReference>
<dbReference type="Gene3D" id="3.40.50.10740">
    <property type="entry name" value="Class I glutamine amidotransferase-like"/>
    <property type="match status" value="1"/>
</dbReference>
<keyword evidence="2" id="KW-0378">Hydrolase</keyword>
<protein>
    <submittedName>
        <fullName evidence="5">Microcin C7 resistance MccF related protein</fullName>
    </submittedName>
</protein>
<organism evidence="5 6">
    <name type="scientific">Levilactobacillus acidifarinae DSM 19394 = JCM 15949</name>
    <dbReference type="NCBI Taxonomy" id="1423715"/>
    <lineage>
        <taxon>Bacteria</taxon>
        <taxon>Bacillati</taxon>
        <taxon>Bacillota</taxon>
        <taxon>Bacilli</taxon>
        <taxon>Lactobacillales</taxon>
        <taxon>Lactobacillaceae</taxon>
        <taxon>Levilactobacillus</taxon>
    </lineage>
</organism>
<dbReference type="InterPro" id="IPR003507">
    <property type="entry name" value="S66_fam"/>
</dbReference>
<accession>A0A0R1LIX6</accession>
<dbReference type="Gene3D" id="3.50.30.60">
    <property type="entry name" value="LD-carboxypeptidase A C-terminal domain-like"/>
    <property type="match status" value="1"/>
</dbReference>
<evidence type="ECO:0000313" key="5">
    <source>
        <dbReference type="EMBL" id="KRK95846.1"/>
    </source>
</evidence>
<keyword evidence="6" id="KW-1185">Reference proteome</keyword>
<dbReference type="SUPFAM" id="SSF141986">
    <property type="entry name" value="LD-carboxypeptidase A C-terminal domain-like"/>
    <property type="match status" value="1"/>
</dbReference>
<evidence type="ECO:0000259" key="4">
    <source>
        <dbReference type="Pfam" id="PF17676"/>
    </source>
</evidence>
<dbReference type="EMBL" id="AZDV01000005">
    <property type="protein sequence ID" value="KRK95846.1"/>
    <property type="molecule type" value="Genomic_DNA"/>
</dbReference>
<proteinExistence type="inferred from homology"/>
<dbReference type="PANTHER" id="PTHR30237">
    <property type="entry name" value="MURAMOYLTETRAPEPTIDE CARBOXYPEPTIDASE"/>
    <property type="match status" value="1"/>
</dbReference>
<dbReference type="InterPro" id="IPR040449">
    <property type="entry name" value="Peptidase_S66_N"/>
</dbReference>
<feature type="domain" description="LD-carboxypeptidase N-terminal" evidence="3">
    <location>
        <begin position="15"/>
        <end position="140"/>
    </location>
</feature>
<dbReference type="InterPro" id="IPR027461">
    <property type="entry name" value="Carboxypeptidase_A_C_sf"/>
</dbReference>
<dbReference type="PIRSF" id="PIRSF028757">
    <property type="entry name" value="LD-carboxypeptidase"/>
    <property type="match status" value="1"/>
</dbReference>
<reference evidence="5 6" key="1">
    <citation type="journal article" date="2015" name="Genome Announc.">
        <title>Expanding the biotechnology potential of lactobacilli through comparative genomics of 213 strains and associated genera.</title>
        <authorList>
            <person name="Sun Z."/>
            <person name="Harris H.M."/>
            <person name="McCann A."/>
            <person name="Guo C."/>
            <person name="Argimon S."/>
            <person name="Zhang W."/>
            <person name="Yang X."/>
            <person name="Jeffery I.B."/>
            <person name="Cooney J.C."/>
            <person name="Kagawa T.F."/>
            <person name="Liu W."/>
            <person name="Song Y."/>
            <person name="Salvetti E."/>
            <person name="Wrobel A."/>
            <person name="Rasinkangas P."/>
            <person name="Parkhill J."/>
            <person name="Rea M.C."/>
            <person name="O'Sullivan O."/>
            <person name="Ritari J."/>
            <person name="Douillard F.P."/>
            <person name="Paul Ross R."/>
            <person name="Yang R."/>
            <person name="Briner A.E."/>
            <person name="Felis G.E."/>
            <person name="de Vos W.M."/>
            <person name="Barrangou R."/>
            <person name="Klaenhammer T.R."/>
            <person name="Caufield P.W."/>
            <person name="Cui Y."/>
            <person name="Zhang H."/>
            <person name="O'Toole P.W."/>
        </authorList>
    </citation>
    <scope>NUCLEOTIDE SEQUENCE [LARGE SCALE GENOMIC DNA]</scope>
    <source>
        <strain evidence="5 6">DSM 19394</strain>
    </source>
</reference>
<dbReference type="CDD" id="cd07062">
    <property type="entry name" value="Peptidase_S66_mccF_like"/>
    <property type="match status" value="1"/>
</dbReference>
<feature type="domain" description="LD-carboxypeptidase C-terminal" evidence="4">
    <location>
        <begin position="215"/>
        <end position="344"/>
    </location>
</feature>
<comment type="caution">
    <text evidence="5">The sequence shown here is derived from an EMBL/GenBank/DDBJ whole genome shotgun (WGS) entry which is preliminary data.</text>
</comment>
<dbReference type="InterPro" id="IPR040921">
    <property type="entry name" value="Peptidase_S66C"/>
</dbReference>
<dbReference type="PATRIC" id="fig|1423715.3.peg.2377"/>
<dbReference type="Pfam" id="PF02016">
    <property type="entry name" value="Peptidase_S66"/>
    <property type="match status" value="1"/>
</dbReference>
<evidence type="ECO:0000259" key="3">
    <source>
        <dbReference type="Pfam" id="PF02016"/>
    </source>
</evidence>
<evidence type="ECO:0000313" key="6">
    <source>
        <dbReference type="Proteomes" id="UP000051955"/>
    </source>
</evidence>
<dbReference type="SUPFAM" id="SSF52317">
    <property type="entry name" value="Class I glutamine amidotransferase-like"/>
    <property type="match status" value="1"/>
</dbReference>
<sequence length="364" mass="39554">MLMFKPEPLHRGDAVAIVSLSAGTLGEPFAAHELQRGQERLRQLGLTPVCQPSSLKGAAYLAAHPAARAADLKAAFLDPQIRGIVCAIGGNDTYRLAPFLLDDPDFRAAILAHPKLFTGFSDTTVDHLMLYQLGLTTYYGPNLLNDLAELGPDLLPYTAETLHHYFINPATTPITSSPVWYQERTDFSPAALNTPRISHPETRGYQVLRGHGQVTGPLLGGCLDSLNSLLTDARFPDEPQVNHRYHLLPSATEFAGKLLFLETSEEKPTPAAYRTMLENLKAAGILGAVAGIITGKPQDEAYYDDYCQALKTVTADLQTPLMANLNFGHAYPRTALPYGANACLDLDQATLTVTEPYFAGPTYS</sequence>
<name>A0A0R1LIX6_9LACO</name>
<dbReference type="AlphaFoldDB" id="A0A0R1LIX6"/>
<dbReference type="Pfam" id="PF17676">
    <property type="entry name" value="Peptidase_S66C"/>
    <property type="match status" value="1"/>
</dbReference>
<gene>
    <name evidence="5" type="ORF">FD25_GL002302</name>
</gene>
<dbReference type="InterPro" id="IPR027478">
    <property type="entry name" value="LdcA_N"/>
</dbReference>
<evidence type="ECO:0000256" key="1">
    <source>
        <dbReference type="ARBA" id="ARBA00010233"/>
    </source>
</evidence>
<dbReference type="GO" id="GO:0016787">
    <property type="term" value="F:hydrolase activity"/>
    <property type="evidence" value="ECO:0007669"/>
    <property type="project" value="UniProtKB-KW"/>
</dbReference>
<evidence type="ECO:0000256" key="2">
    <source>
        <dbReference type="ARBA" id="ARBA00022801"/>
    </source>
</evidence>
<dbReference type="InterPro" id="IPR029062">
    <property type="entry name" value="Class_I_gatase-like"/>
</dbReference>
<dbReference type="STRING" id="1423715.FD25_GL002302"/>